<proteinExistence type="predicted"/>
<keyword evidence="2" id="KW-1185">Reference proteome</keyword>
<gene>
    <name evidence="1" type="ORF">BDV98DRAFT_597546</name>
</gene>
<accession>A0A5C3Q8H0</accession>
<evidence type="ECO:0000313" key="1">
    <source>
        <dbReference type="EMBL" id="TFK96498.1"/>
    </source>
</evidence>
<dbReference type="Proteomes" id="UP000305067">
    <property type="component" value="Unassembled WGS sequence"/>
</dbReference>
<dbReference type="InterPro" id="IPR032675">
    <property type="entry name" value="LRR_dom_sf"/>
</dbReference>
<name>A0A5C3Q8H0_9AGAR</name>
<protein>
    <recommendedName>
        <fullName evidence="3">F-box domain-containing protein</fullName>
    </recommendedName>
</protein>
<dbReference type="Gene3D" id="3.80.10.10">
    <property type="entry name" value="Ribonuclease Inhibitor"/>
    <property type="match status" value="1"/>
</dbReference>
<dbReference type="AlphaFoldDB" id="A0A5C3Q8H0"/>
<evidence type="ECO:0008006" key="3">
    <source>
        <dbReference type="Google" id="ProtNLM"/>
    </source>
</evidence>
<dbReference type="SUPFAM" id="SSF52047">
    <property type="entry name" value="RNI-like"/>
    <property type="match status" value="1"/>
</dbReference>
<reference evidence="1 2" key="1">
    <citation type="journal article" date="2019" name="Nat. Ecol. Evol.">
        <title>Megaphylogeny resolves global patterns of mushroom evolution.</title>
        <authorList>
            <person name="Varga T."/>
            <person name="Krizsan K."/>
            <person name="Foldi C."/>
            <person name="Dima B."/>
            <person name="Sanchez-Garcia M."/>
            <person name="Sanchez-Ramirez S."/>
            <person name="Szollosi G.J."/>
            <person name="Szarkandi J.G."/>
            <person name="Papp V."/>
            <person name="Albert L."/>
            <person name="Andreopoulos W."/>
            <person name="Angelini C."/>
            <person name="Antonin V."/>
            <person name="Barry K.W."/>
            <person name="Bougher N.L."/>
            <person name="Buchanan P."/>
            <person name="Buyck B."/>
            <person name="Bense V."/>
            <person name="Catcheside P."/>
            <person name="Chovatia M."/>
            <person name="Cooper J."/>
            <person name="Damon W."/>
            <person name="Desjardin D."/>
            <person name="Finy P."/>
            <person name="Geml J."/>
            <person name="Haridas S."/>
            <person name="Hughes K."/>
            <person name="Justo A."/>
            <person name="Karasinski D."/>
            <person name="Kautmanova I."/>
            <person name="Kiss B."/>
            <person name="Kocsube S."/>
            <person name="Kotiranta H."/>
            <person name="LaButti K.M."/>
            <person name="Lechner B.E."/>
            <person name="Liimatainen K."/>
            <person name="Lipzen A."/>
            <person name="Lukacs Z."/>
            <person name="Mihaltcheva S."/>
            <person name="Morgado L.N."/>
            <person name="Niskanen T."/>
            <person name="Noordeloos M.E."/>
            <person name="Ohm R.A."/>
            <person name="Ortiz-Santana B."/>
            <person name="Ovrebo C."/>
            <person name="Racz N."/>
            <person name="Riley R."/>
            <person name="Savchenko A."/>
            <person name="Shiryaev A."/>
            <person name="Soop K."/>
            <person name="Spirin V."/>
            <person name="Szebenyi C."/>
            <person name="Tomsovsky M."/>
            <person name="Tulloss R.E."/>
            <person name="Uehling J."/>
            <person name="Grigoriev I.V."/>
            <person name="Vagvolgyi C."/>
            <person name="Papp T."/>
            <person name="Martin F.M."/>
            <person name="Miettinen O."/>
            <person name="Hibbett D.S."/>
            <person name="Nagy L.G."/>
        </authorList>
    </citation>
    <scope>NUCLEOTIDE SEQUENCE [LARGE SCALE GENOMIC DNA]</scope>
    <source>
        <strain evidence="1 2">CBS 309.79</strain>
    </source>
</reference>
<evidence type="ECO:0000313" key="2">
    <source>
        <dbReference type="Proteomes" id="UP000305067"/>
    </source>
</evidence>
<organism evidence="1 2">
    <name type="scientific">Pterulicium gracile</name>
    <dbReference type="NCBI Taxonomy" id="1884261"/>
    <lineage>
        <taxon>Eukaryota</taxon>
        <taxon>Fungi</taxon>
        <taxon>Dikarya</taxon>
        <taxon>Basidiomycota</taxon>
        <taxon>Agaricomycotina</taxon>
        <taxon>Agaricomycetes</taxon>
        <taxon>Agaricomycetidae</taxon>
        <taxon>Agaricales</taxon>
        <taxon>Pleurotineae</taxon>
        <taxon>Pterulaceae</taxon>
        <taxon>Pterulicium</taxon>
    </lineage>
</organism>
<dbReference type="EMBL" id="ML178859">
    <property type="protein sequence ID" value="TFK96498.1"/>
    <property type="molecule type" value="Genomic_DNA"/>
</dbReference>
<sequence length="107" mass="12000">MRFYSNDKGAVQWCRRIISAATHLQSLKLPSNTFVFGVETLTLASTLRTLHIDGVTDFHRMCTAFAGLVNLEELTIERLDIPYDEEGVPIFLESPIISPAAILLKLH</sequence>